<keyword evidence="5" id="KW-0560">Oxidoreductase</keyword>
<proteinExistence type="inferred from homology"/>
<dbReference type="InterPro" id="IPR036250">
    <property type="entry name" value="AcylCo_DH-like_C"/>
</dbReference>
<gene>
    <name evidence="8" type="ORF">ACFOOT_20145</name>
</gene>
<keyword evidence="3" id="KW-0285">Flavoprotein</keyword>
<accession>A0ABV7V8G9</accession>
<dbReference type="Gene3D" id="1.10.540.10">
    <property type="entry name" value="Acyl-CoA dehydrogenase/oxidase, N-terminal domain"/>
    <property type="match status" value="1"/>
</dbReference>
<dbReference type="Gene3D" id="1.20.140.10">
    <property type="entry name" value="Butyryl-CoA Dehydrogenase, subunit A, domain 3"/>
    <property type="match status" value="1"/>
</dbReference>
<evidence type="ECO:0000313" key="9">
    <source>
        <dbReference type="Proteomes" id="UP001595683"/>
    </source>
</evidence>
<dbReference type="InterPro" id="IPR013786">
    <property type="entry name" value="AcylCoA_DH/ox_N"/>
</dbReference>
<evidence type="ECO:0000256" key="4">
    <source>
        <dbReference type="ARBA" id="ARBA00022827"/>
    </source>
</evidence>
<protein>
    <submittedName>
        <fullName evidence="8">Acyl-CoA dehydrogenase family protein</fullName>
    </submittedName>
</protein>
<dbReference type="Pfam" id="PF02771">
    <property type="entry name" value="Acyl-CoA_dh_N"/>
    <property type="match status" value="1"/>
</dbReference>
<comment type="caution">
    <text evidence="8">The sequence shown here is derived from an EMBL/GenBank/DDBJ whole genome shotgun (WGS) entry which is preliminary data.</text>
</comment>
<dbReference type="SUPFAM" id="SSF56645">
    <property type="entry name" value="Acyl-CoA dehydrogenase NM domain-like"/>
    <property type="match status" value="1"/>
</dbReference>
<evidence type="ECO:0000256" key="2">
    <source>
        <dbReference type="ARBA" id="ARBA00009347"/>
    </source>
</evidence>
<feature type="domain" description="Acyl-CoA dehydrogenase/oxidase N-terminal" evidence="7">
    <location>
        <begin position="20"/>
        <end position="102"/>
    </location>
</feature>
<evidence type="ECO:0000259" key="6">
    <source>
        <dbReference type="Pfam" id="PF00441"/>
    </source>
</evidence>
<organism evidence="8 9">
    <name type="scientific">Novosphingobium pokkalii</name>
    <dbReference type="NCBI Taxonomy" id="1770194"/>
    <lineage>
        <taxon>Bacteria</taxon>
        <taxon>Pseudomonadati</taxon>
        <taxon>Pseudomonadota</taxon>
        <taxon>Alphaproteobacteria</taxon>
        <taxon>Sphingomonadales</taxon>
        <taxon>Sphingomonadaceae</taxon>
        <taxon>Novosphingobium</taxon>
    </lineage>
</organism>
<feature type="domain" description="Acyl-CoA dehydrogenase/oxidase C-terminal" evidence="6">
    <location>
        <begin position="228"/>
        <end position="358"/>
    </location>
</feature>
<sequence>MGIVQRVEGGQEQEAPDLLDAVRASVRSFAKTRPTQRDAAALADEWQQIAAAGWLGLLADETLGGSAMSTEVMAALYEELGRAGVTTPYSAVAVLALVALDQCTPGVVRDELLAALSAGTACPVLCWQDQPNRDERTLPFETLSHDRTGTIAFRRCLIDLADRATHFCVPVDRDGTPGLAVIARSDPYLTLTLVPGLADRPLGQIEFSGAIPADAFLPLPDREALAPAFLFARIAAAAQLSGLCAQINAMTVDFTGQRVQFGKPIAANQAVQHRLVDLWTEQTLAAAAVAHAARSCADGCDAALLATLAAKARAGKAADVVTRGAFQLHGAIGYTGEYPLGGLVRGCLALMSWLGTAHELRRRFVAIERTRGAVA</sequence>
<keyword evidence="9" id="KW-1185">Reference proteome</keyword>
<name>A0ABV7V8G9_9SPHN</name>
<dbReference type="PANTHER" id="PTHR43884">
    <property type="entry name" value="ACYL-COA DEHYDROGENASE"/>
    <property type="match status" value="1"/>
</dbReference>
<evidence type="ECO:0000256" key="1">
    <source>
        <dbReference type="ARBA" id="ARBA00001974"/>
    </source>
</evidence>
<dbReference type="InterPro" id="IPR009100">
    <property type="entry name" value="AcylCoA_DH/oxidase_NM_dom_sf"/>
</dbReference>
<dbReference type="Pfam" id="PF00441">
    <property type="entry name" value="Acyl-CoA_dh_1"/>
    <property type="match status" value="1"/>
</dbReference>
<dbReference type="SUPFAM" id="SSF47203">
    <property type="entry name" value="Acyl-CoA dehydrogenase C-terminal domain-like"/>
    <property type="match status" value="1"/>
</dbReference>
<dbReference type="InterPro" id="IPR009075">
    <property type="entry name" value="AcylCo_DH/oxidase_C"/>
</dbReference>
<evidence type="ECO:0000256" key="3">
    <source>
        <dbReference type="ARBA" id="ARBA00022630"/>
    </source>
</evidence>
<dbReference type="Proteomes" id="UP001595683">
    <property type="component" value="Unassembled WGS sequence"/>
</dbReference>
<dbReference type="InterPro" id="IPR037069">
    <property type="entry name" value="AcylCoA_DH/ox_N_sf"/>
</dbReference>
<comment type="similarity">
    <text evidence="2">Belongs to the acyl-CoA dehydrogenase family.</text>
</comment>
<reference evidence="9" key="1">
    <citation type="journal article" date="2019" name="Int. J. Syst. Evol. Microbiol.">
        <title>The Global Catalogue of Microorganisms (GCM) 10K type strain sequencing project: providing services to taxonomists for standard genome sequencing and annotation.</title>
        <authorList>
            <consortium name="The Broad Institute Genomics Platform"/>
            <consortium name="The Broad Institute Genome Sequencing Center for Infectious Disease"/>
            <person name="Wu L."/>
            <person name="Ma J."/>
        </authorList>
    </citation>
    <scope>NUCLEOTIDE SEQUENCE [LARGE SCALE GENOMIC DNA]</scope>
    <source>
        <strain evidence="9">KCTC 42224</strain>
    </source>
</reference>
<evidence type="ECO:0000313" key="8">
    <source>
        <dbReference type="EMBL" id="MFC3673739.1"/>
    </source>
</evidence>
<evidence type="ECO:0000256" key="5">
    <source>
        <dbReference type="ARBA" id="ARBA00023002"/>
    </source>
</evidence>
<dbReference type="PANTHER" id="PTHR43884:SF20">
    <property type="entry name" value="ACYL-COA DEHYDROGENASE FADE28"/>
    <property type="match status" value="1"/>
</dbReference>
<keyword evidence="4" id="KW-0274">FAD</keyword>
<dbReference type="EMBL" id="JBHRYE010000051">
    <property type="protein sequence ID" value="MFC3673739.1"/>
    <property type="molecule type" value="Genomic_DNA"/>
</dbReference>
<comment type="cofactor">
    <cofactor evidence="1">
        <name>FAD</name>
        <dbReference type="ChEBI" id="CHEBI:57692"/>
    </cofactor>
</comment>
<dbReference type="RefSeq" id="WP_191325727.1">
    <property type="nucleotide sequence ID" value="NZ_BMZP01000021.1"/>
</dbReference>
<evidence type="ECO:0000259" key="7">
    <source>
        <dbReference type="Pfam" id="PF02771"/>
    </source>
</evidence>